<dbReference type="STRING" id="630390.A0A180GJZ7"/>
<evidence type="ECO:0000259" key="2">
    <source>
        <dbReference type="PROSITE" id="PS50280"/>
    </source>
</evidence>
<dbReference type="Proteomes" id="UP000005240">
    <property type="component" value="Unassembled WGS sequence"/>
</dbReference>
<feature type="compositionally biased region" description="Polar residues" evidence="1">
    <location>
        <begin position="46"/>
        <end position="69"/>
    </location>
</feature>
<evidence type="ECO:0000313" key="5">
    <source>
        <dbReference type="Proteomes" id="UP000005240"/>
    </source>
</evidence>
<dbReference type="OrthoDB" id="265717at2759"/>
<dbReference type="EMBL" id="ADAS02000066">
    <property type="protein sequence ID" value="OAV92283.1"/>
    <property type="molecule type" value="Genomic_DNA"/>
</dbReference>
<dbReference type="Pfam" id="PF00856">
    <property type="entry name" value="SET"/>
    <property type="match status" value="1"/>
</dbReference>
<reference evidence="4 5" key="3">
    <citation type="journal article" date="2017" name="G3 (Bethesda)">
        <title>Comparative analysis highlights variable genome content of wheat rusts and divergence of the mating loci.</title>
        <authorList>
            <person name="Cuomo C.A."/>
            <person name="Bakkeren G."/>
            <person name="Khalil H.B."/>
            <person name="Panwar V."/>
            <person name="Joly D."/>
            <person name="Linning R."/>
            <person name="Sakthikumar S."/>
            <person name="Song X."/>
            <person name="Adiconis X."/>
            <person name="Fan L."/>
            <person name="Goldberg J.M."/>
            <person name="Levin J.Z."/>
            <person name="Young S."/>
            <person name="Zeng Q."/>
            <person name="Anikster Y."/>
            <person name="Bruce M."/>
            <person name="Wang M."/>
            <person name="Yin C."/>
            <person name="McCallum B."/>
            <person name="Szabo L.J."/>
            <person name="Hulbert S."/>
            <person name="Chen X."/>
            <person name="Fellers J.P."/>
        </authorList>
    </citation>
    <scope>NUCLEOTIDE SEQUENCE</scope>
    <source>
        <strain evidence="5">Isolate 1-1 / race 1 (BBBD)</strain>
        <strain evidence="4">isolate 1-1 / race 1 (BBBD)</strain>
    </source>
</reference>
<dbReference type="PANTHER" id="PTHR47332">
    <property type="entry name" value="SET DOMAIN-CONTAINING PROTEIN 5"/>
    <property type="match status" value="1"/>
</dbReference>
<dbReference type="PROSITE" id="PS50280">
    <property type="entry name" value="SET"/>
    <property type="match status" value="1"/>
</dbReference>
<reference evidence="4" key="4">
    <citation type="submission" date="2025-05" db="UniProtKB">
        <authorList>
            <consortium name="EnsemblFungi"/>
        </authorList>
    </citation>
    <scope>IDENTIFICATION</scope>
    <source>
        <strain evidence="4">isolate 1-1 / race 1 (BBBD)</strain>
    </source>
</reference>
<accession>A0A180GJZ7</accession>
<name>A0A180GJZ7_PUCT1</name>
<dbReference type="AlphaFoldDB" id="A0A180GJZ7"/>
<evidence type="ECO:0000313" key="4">
    <source>
        <dbReference type="EnsemblFungi" id="PTTG_03945-t43_1-p1"/>
    </source>
</evidence>
<feature type="region of interest" description="Disordered" evidence="1">
    <location>
        <begin position="113"/>
        <end position="143"/>
    </location>
</feature>
<reference evidence="3" key="1">
    <citation type="submission" date="2009-11" db="EMBL/GenBank/DDBJ databases">
        <authorList>
            <consortium name="The Broad Institute Genome Sequencing Platform"/>
            <person name="Ward D."/>
            <person name="Feldgarden M."/>
            <person name="Earl A."/>
            <person name="Young S.K."/>
            <person name="Zeng Q."/>
            <person name="Koehrsen M."/>
            <person name="Alvarado L."/>
            <person name="Berlin A."/>
            <person name="Bochicchio J."/>
            <person name="Borenstein D."/>
            <person name="Chapman S.B."/>
            <person name="Chen Z."/>
            <person name="Engels R."/>
            <person name="Freedman E."/>
            <person name="Gellesch M."/>
            <person name="Goldberg J."/>
            <person name="Griggs A."/>
            <person name="Gujja S."/>
            <person name="Heilman E."/>
            <person name="Heiman D."/>
            <person name="Hepburn T."/>
            <person name="Howarth C."/>
            <person name="Jen D."/>
            <person name="Larson L."/>
            <person name="Lewis B."/>
            <person name="Mehta T."/>
            <person name="Park D."/>
            <person name="Pearson M."/>
            <person name="Roberts A."/>
            <person name="Saif S."/>
            <person name="Shea T."/>
            <person name="Shenoy N."/>
            <person name="Sisk P."/>
            <person name="Stolte C."/>
            <person name="Sykes S."/>
            <person name="Thomson T."/>
            <person name="Walk T."/>
            <person name="White J."/>
            <person name="Yandava C."/>
            <person name="Izard J."/>
            <person name="Baranova O.V."/>
            <person name="Blanton J.M."/>
            <person name="Tanner A.C."/>
            <person name="Dewhirst F.E."/>
            <person name="Haas B."/>
            <person name="Nusbaum C."/>
            <person name="Birren B."/>
        </authorList>
    </citation>
    <scope>NUCLEOTIDE SEQUENCE [LARGE SCALE GENOMIC DNA]</scope>
    <source>
        <strain evidence="3">1-1 BBBD Race 1</strain>
    </source>
</reference>
<dbReference type="InterPro" id="IPR001214">
    <property type="entry name" value="SET_dom"/>
</dbReference>
<dbReference type="EnsemblFungi" id="PTTG_03945-t43_1">
    <property type="protein sequence ID" value="PTTG_03945-t43_1-p1"/>
    <property type="gene ID" value="PTTG_03945"/>
</dbReference>
<dbReference type="InterPro" id="IPR046341">
    <property type="entry name" value="SET_dom_sf"/>
</dbReference>
<evidence type="ECO:0000256" key="1">
    <source>
        <dbReference type="SAM" id="MobiDB-lite"/>
    </source>
</evidence>
<feature type="region of interest" description="Disordered" evidence="1">
    <location>
        <begin position="43"/>
        <end position="78"/>
    </location>
</feature>
<reference evidence="3" key="2">
    <citation type="submission" date="2016-05" db="EMBL/GenBank/DDBJ databases">
        <title>Comparative analysis highlights variable genome content of wheat rusts and divergence of the mating loci.</title>
        <authorList>
            <person name="Cuomo C.A."/>
            <person name="Bakkeren G."/>
            <person name="Szabo L."/>
            <person name="Khalil H."/>
            <person name="Joly D."/>
            <person name="Goldberg J."/>
            <person name="Young S."/>
            <person name="Zeng Q."/>
            <person name="Fellers J."/>
        </authorList>
    </citation>
    <scope>NUCLEOTIDE SEQUENCE [LARGE SCALE GENOMIC DNA]</scope>
    <source>
        <strain evidence="3">1-1 BBBD Race 1</strain>
    </source>
</reference>
<sequence>MLGERLKVLVRILTIFDLLNTNLLTTALDAELSASVRRPSLDEPLISSSSFPRSTENLRSSDFSQTHSENQVDKLGDSLKAVTIPEGIEGGESGKPGGIFEKDGSHVALGASGIESGQQADKPKVGTLLNDPTEAEKYGKESSLFSSSESPLYKEIHPPEPELFDNGFYKSTCFQNLNPSNPDEPDEWCILINSTINHGKGCVIVSPAKYLDGFFKEGLKISDDPPDIGAAKIVPMPEKGGKGVVAARKIERGEYVHQLYPVVLFPRMDPVWNTPFGQSIFRPAIDHLPPQTRDAILRLARRDQFFTSVIAASSYETHHTVSDKKLDFAAIYLDASHYNHSCKPNVYYYVDPETQLLHMKAYETIEAGEELTISYVFQELYQQDRKEKLKEIYGFDCTCPHCQMSEELVQQSNERIWRLKDLAELSKNSNLYPSEIKQFLKFGEMERIPKFIARASLIAAQLANSKKEMQQVKEHAEKAKFMAGLEGGINWSAADVKDLETLLHEPETHSSHLSYEVKGIEGTDGKKPGFFSSPKKPVYKYDKEIPQTELEPLDKGFFKSTCFQDPDPSDSGEPREWCILINPTVNQGKGCVIVTLSKYLDGFFKEGLNLSDDPPSLGTVELVTMADKGDMVGAVATRKLETGDIVKQKYPVGLFPEDEPIWSTPFGHNIRRQAVDHLPLQTRAALSRLPGKGATEDEFISSVVSANTLLTSHKVHGTSIPFAALFTDVQFDNACRSNVLFSLDETTQLMSMKACGPIEAGEELTIPYLIPEYLRATRYRELREIYGFDCTCWHCSLSDELGEKSDDNVMRIIQLWHWSKKKNLSPAQAEEFVKISEEASL</sequence>
<dbReference type="SUPFAM" id="SSF82199">
    <property type="entry name" value="SET domain"/>
    <property type="match status" value="2"/>
</dbReference>
<dbReference type="InterPro" id="IPR053185">
    <property type="entry name" value="SET_domain_protein"/>
</dbReference>
<dbReference type="PANTHER" id="PTHR47332:SF6">
    <property type="entry name" value="SET DOMAIN-CONTAINING PROTEIN"/>
    <property type="match status" value="1"/>
</dbReference>
<dbReference type="Gene3D" id="2.170.270.10">
    <property type="entry name" value="SET domain"/>
    <property type="match status" value="2"/>
</dbReference>
<proteinExistence type="predicted"/>
<gene>
    <name evidence="3" type="ORF">PTTG_03945</name>
</gene>
<organism evidence="3">
    <name type="scientific">Puccinia triticina (isolate 1-1 / race 1 (BBBD))</name>
    <name type="common">Brown leaf rust fungus</name>
    <dbReference type="NCBI Taxonomy" id="630390"/>
    <lineage>
        <taxon>Eukaryota</taxon>
        <taxon>Fungi</taxon>
        <taxon>Dikarya</taxon>
        <taxon>Basidiomycota</taxon>
        <taxon>Pucciniomycotina</taxon>
        <taxon>Pucciniomycetes</taxon>
        <taxon>Pucciniales</taxon>
        <taxon>Pucciniaceae</taxon>
        <taxon>Puccinia</taxon>
    </lineage>
</organism>
<keyword evidence="5" id="KW-1185">Reference proteome</keyword>
<dbReference type="VEuPathDB" id="FungiDB:PTTG_03945"/>
<feature type="domain" description="SET" evidence="2">
    <location>
        <begin position="217"/>
        <end position="376"/>
    </location>
</feature>
<dbReference type="CDD" id="cd20071">
    <property type="entry name" value="SET_SMYD"/>
    <property type="match status" value="2"/>
</dbReference>
<protein>
    <submittedName>
        <fullName evidence="4">SET domain-containing protein</fullName>
    </submittedName>
</protein>
<evidence type="ECO:0000313" key="3">
    <source>
        <dbReference type="EMBL" id="OAV92283.1"/>
    </source>
</evidence>